<accession>A0A0G2EP48</accession>
<dbReference type="InterPro" id="IPR040241">
    <property type="entry name" value="TRP_Flc/Pkd2-like"/>
</dbReference>
<evidence type="ECO:0000256" key="7">
    <source>
        <dbReference type="SAM" id="MobiDB-lite"/>
    </source>
</evidence>
<feature type="compositionally biased region" description="Polar residues" evidence="7">
    <location>
        <begin position="603"/>
        <end position="621"/>
    </location>
</feature>
<comment type="caution">
    <text evidence="10">The sequence shown here is derived from an EMBL/GenBank/DDBJ whole genome shotgun (WGS) entry which is preliminary data.</text>
</comment>
<name>A0A0G2EP48_PHACM</name>
<keyword evidence="6 8" id="KW-0472">Membrane</keyword>
<feature type="transmembrane region" description="Helical" evidence="8">
    <location>
        <begin position="489"/>
        <end position="508"/>
    </location>
</feature>
<feature type="transmembrane region" description="Helical" evidence="8">
    <location>
        <begin position="338"/>
        <end position="364"/>
    </location>
</feature>
<evidence type="ECO:0000256" key="4">
    <source>
        <dbReference type="ARBA" id="ARBA00022729"/>
    </source>
</evidence>
<keyword evidence="5 8" id="KW-1133">Transmembrane helix</keyword>
<feature type="transmembrane region" description="Helical" evidence="8">
    <location>
        <begin position="520"/>
        <end position="549"/>
    </location>
</feature>
<feature type="domain" description="ML-like" evidence="9">
    <location>
        <begin position="1"/>
        <end position="121"/>
    </location>
</feature>
<sequence length="707" mass="77080">MDIEYVRSTKKITFDVSGTSSKEQNVTAKLTVSAYGSTIYTKSFDPCDTDSYVEELCPVPSGTFSASGTQSVPDSYASQIPSIAFSIPDLEGEAKLELKAKNGGEELACIQSTVTNGKTVGLAAVSYIAAGIAGVALAMSALSALGTAGDPGATSSSPGFIEIVHWFQSMATNGMLSVNYPTIYRKFTKNFAFSTGLVSWSSMQRSIDNFRAATGGNLTHESYDYLQNTTLVYSDGSNSTTTKRAINTALLFLRNLDTRASNSSDSSSSTSELVSDAKAYFEQLSIPSANVFMTVLLIFAILIAVITCGILLFKVILEAWALTGSFPKKLTSFRKNYWWLLARTITSLILLLYSVWVLYCVYQFTHGDSWAAKVLAGITLSAFTGVLAFYGFRIWQVVQRSKRLEGDDLALYNDKSTWTKYRIFYENFRSGYWWFFVPVIVYMFAKGCILAAADGHGLVQASGQLICEAAMLILLIWSRPYNTTSGKWINIVVQVVRVLSVICVLVFVDELGIAQTTKTITGVALIVVQAALSGILAILIGVNAIITCVRQNPHRKRRKEAGKIMIPYIRPLELAETNVSEKLHRDDLTPLDARDSLLMEPTTYKQSQATKTPVAQFNSAPSPYEPFRNQGPGLAPSKSRRGPRDEEEASALMHSAADMGQHYPPHQGNMRSRSLSRGSGGSIPPPSDGRNPTLPNVGGYDAVGRGR</sequence>
<evidence type="ECO:0000256" key="1">
    <source>
        <dbReference type="ARBA" id="ARBA00004141"/>
    </source>
</evidence>
<evidence type="ECO:0000256" key="3">
    <source>
        <dbReference type="ARBA" id="ARBA00022692"/>
    </source>
</evidence>
<dbReference type="Pfam" id="PF14558">
    <property type="entry name" value="TRP_N"/>
    <property type="match status" value="1"/>
</dbReference>
<gene>
    <name evidence="10" type="ORF">UCRPC4_g02376</name>
</gene>
<feature type="transmembrane region" description="Helical" evidence="8">
    <location>
        <begin position="458"/>
        <end position="477"/>
    </location>
</feature>
<dbReference type="InterPro" id="IPR010308">
    <property type="entry name" value="TRP_C"/>
</dbReference>
<reference evidence="10 11" key="1">
    <citation type="submission" date="2015-05" db="EMBL/GenBank/DDBJ databases">
        <title>Distinctive expansion of gene families associated with plant cell wall degradation and secondary metabolism in the genomes of grapevine trunk pathogens.</title>
        <authorList>
            <person name="Lawrence D.P."/>
            <person name="Travadon R."/>
            <person name="Rolshausen P.E."/>
            <person name="Baumgartner K."/>
        </authorList>
    </citation>
    <scope>NUCLEOTIDE SEQUENCE [LARGE SCALE GENOMIC DNA]</scope>
    <source>
        <strain evidence="10">UCRPC4</strain>
    </source>
</reference>
<dbReference type="EMBL" id="LCWF01000058">
    <property type="protein sequence ID" value="KKY24557.1"/>
    <property type="molecule type" value="Genomic_DNA"/>
</dbReference>
<dbReference type="AlphaFoldDB" id="A0A0G2EP48"/>
<evidence type="ECO:0000313" key="10">
    <source>
        <dbReference type="EMBL" id="KKY24557.1"/>
    </source>
</evidence>
<reference evidence="10 11" key="2">
    <citation type="submission" date="2015-05" db="EMBL/GenBank/DDBJ databases">
        <authorList>
            <person name="Morales-Cruz A."/>
            <person name="Amrine K.C."/>
            <person name="Cantu D."/>
        </authorList>
    </citation>
    <scope>NUCLEOTIDE SEQUENCE [LARGE SCALE GENOMIC DNA]</scope>
    <source>
        <strain evidence="10">UCRPC4</strain>
    </source>
</reference>
<dbReference type="GO" id="GO:0009272">
    <property type="term" value="P:fungal-type cell wall biogenesis"/>
    <property type="evidence" value="ECO:0007669"/>
    <property type="project" value="TreeGrafter"/>
</dbReference>
<dbReference type="InterPro" id="IPR032800">
    <property type="entry name" value="TRP_N"/>
</dbReference>
<protein>
    <recommendedName>
        <fullName evidence="9">ML-like domain-containing protein</fullName>
    </recommendedName>
</protein>
<feature type="region of interest" description="Disordered" evidence="7">
    <location>
        <begin position="603"/>
        <end position="707"/>
    </location>
</feature>
<dbReference type="PANTHER" id="PTHR31145:SF5">
    <property type="entry name" value="DUF907 DOMAIN PROTEIN (AFU_ORTHOLOGUE AFUA_2G06100)"/>
    <property type="match status" value="1"/>
</dbReference>
<keyword evidence="3 8" id="KW-0812">Transmembrane</keyword>
<evidence type="ECO:0000256" key="8">
    <source>
        <dbReference type="SAM" id="Phobius"/>
    </source>
</evidence>
<keyword evidence="11" id="KW-1185">Reference proteome</keyword>
<comment type="subcellular location">
    <subcellularLocation>
        <location evidence="1">Membrane</location>
        <topology evidence="1">Multi-pass membrane protein</topology>
    </subcellularLocation>
</comment>
<feature type="transmembrane region" description="Helical" evidence="8">
    <location>
        <begin position="291"/>
        <end position="317"/>
    </location>
</feature>
<dbReference type="GO" id="GO:0016020">
    <property type="term" value="C:membrane"/>
    <property type="evidence" value="ECO:0007669"/>
    <property type="project" value="UniProtKB-SubCell"/>
</dbReference>
<organism evidence="10 11">
    <name type="scientific">Phaeomoniella chlamydospora</name>
    <name type="common">Phaeoacremonium chlamydosporum</name>
    <dbReference type="NCBI Taxonomy" id="158046"/>
    <lineage>
        <taxon>Eukaryota</taxon>
        <taxon>Fungi</taxon>
        <taxon>Dikarya</taxon>
        <taxon>Ascomycota</taxon>
        <taxon>Pezizomycotina</taxon>
        <taxon>Eurotiomycetes</taxon>
        <taxon>Chaetothyriomycetidae</taxon>
        <taxon>Phaeomoniellales</taxon>
        <taxon>Phaeomoniellaceae</taxon>
        <taxon>Phaeomoniella</taxon>
    </lineage>
</organism>
<dbReference type="GO" id="GO:0055085">
    <property type="term" value="P:transmembrane transport"/>
    <property type="evidence" value="ECO:0007669"/>
    <property type="project" value="TreeGrafter"/>
</dbReference>
<comment type="similarity">
    <text evidence="2">Belongs to the transient receptor potential (TRP) ion channel family.</text>
</comment>
<evidence type="ECO:0000313" key="11">
    <source>
        <dbReference type="Proteomes" id="UP000053317"/>
    </source>
</evidence>
<keyword evidence="4" id="KW-0732">Signal</keyword>
<feature type="transmembrane region" description="Helical" evidence="8">
    <location>
        <begin position="432"/>
        <end position="452"/>
    </location>
</feature>
<dbReference type="PANTHER" id="PTHR31145">
    <property type="entry name" value="INTEGRAL MEMBRANE PROTEIN (AFU_ORTHOLOGUE AFUA_7G01610)"/>
    <property type="match status" value="1"/>
</dbReference>
<dbReference type="Pfam" id="PF06011">
    <property type="entry name" value="TRP"/>
    <property type="match status" value="1"/>
</dbReference>
<dbReference type="SMART" id="SM01320">
    <property type="entry name" value="TRP_N"/>
    <property type="match status" value="1"/>
</dbReference>
<evidence type="ECO:0000256" key="6">
    <source>
        <dbReference type="ARBA" id="ARBA00023136"/>
    </source>
</evidence>
<evidence type="ECO:0000259" key="9">
    <source>
        <dbReference type="SMART" id="SM01320"/>
    </source>
</evidence>
<proteinExistence type="inferred from homology"/>
<evidence type="ECO:0000256" key="2">
    <source>
        <dbReference type="ARBA" id="ARBA00010642"/>
    </source>
</evidence>
<dbReference type="Proteomes" id="UP000053317">
    <property type="component" value="Unassembled WGS sequence"/>
</dbReference>
<dbReference type="OrthoDB" id="2115177at2759"/>
<feature type="transmembrane region" description="Helical" evidence="8">
    <location>
        <begin position="370"/>
        <end position="392"/>
    </location>
</feature>
<evidence type="ECO:0000256" key="5">
    <source>
        <dbReference type="ARBA" id="ARBA00022989"/>
    </source>
</evidence>